<keyword evidence="3" id="KW-0808">Transferase</keyword>
<dbReference type="Pfam" id="PF01636">
    <property type="entry name" value="APH"/>
    <property type="match status" value="1"/>
</dbReference>
<accession>A0A261G2E2</accession>
<evidence type="ECO:0000259" key="2">
    <source>
        <dbReference type="Pfam" id="PF01636"/>
    </source>
</evidence>
<dbReference type="InterPro" id="IPR002575">
    <property type="entry name" value="Aminoglycoside_PTrfase"/>
</dbReference>
<dbReference type="Gene3D" id="3.90.1200.10">
    <property type="match status" value="1"/>
</dbReference>
<comment type="caution">
    <text evidence="3">The sequence shown here is derived from an EMBL/GenBank/DDBJ whole genome shotgun (WGS) entry which is preliminary data.</text>
</comment>
<dbReference type="AlphaFoldDB" id="A0A261G2E2"/>
<dbReference type="InterPro" id="IPR011009">
    <property type="entry name" value="Kinase-like_dom_sf"/>
</dbReference>
<feature type="region of interest" description="Disordered" evidence="1">
    <location>
        <begin position="329"/>
        <end position="492"/>
    </location>
</feature>
<evidence type="ECO:0000313" key="3">
    <source>
        <dbReference type="EMBL" id="OZG65580.1"/>
    </source>
</evidence>
<feature type="domain" description="Aminoglycoside phosphotransferase" evidence="2">
    <location>
        <begin position="138"/>
        <end position="266"/>
    </location>
</feature>
<keyword evidence="4" id="KW-1185">Reference proteome</keyword>
<gene>
    <name evidence="3" type="ORF">BAQU_1763</name>
</gene>
<proteinExistence type="predicted"/>
<dbReference type="GO" id="GO:0016740">
    <property type="term" value="F:transferase activity"/>
    <property type="evidence" value="ECO:0007669"/>
    <property type="project" value="UniProtKB-KW"/>
</dbReference>
<evidence type="ECO:0000256" key="1">
    <source>
        <dbReference type="SAM" id="MobiDB-lite"/>
    </source>
</evidence>
<feature type="compositionally biased region" description="Basic and acidic residues" evidence="1">
    <location>
        <begin position="437"/>
        <end position="452"/>
    </location>
</feature>
<dbReference type="EMBL" id="MWXA01000008">
    <property type="protein sequence ID" value="OZG65580.1"/>
    <property type="molecule type" value="Genomic_DNA"/>
</dbReference>
<protein>
    <submittedName>
        <fullName evidence="3">Aminoglycoside phosphotransferase</fullName>
    </submittedName>
</protein>
<dbReference type="Proteomes" id="UP000216451">
    <property type="component" value="Unassembled WGS sequence"/>
</dbReference>
<evidence type="ECO:0000313" key="4">
    <source>
        <dbReference type="Proteomes" id="UP000216451"/>
    </source>
</evidence>
<feature type="compositionally biased region" description="Basic and acidic residues" evidence="1">
    <location>
        <begin position="477"/>
        <end position="492"/>
    </location>
</feature>
<organism evidence="3 4">
    <name type="scientific">Bifidobacterium aquikefiri</name>
    <dbReference type="NCBI Taxonomy" id="1653207"/>
    <lineage>
        <taxon>Bacteria</taxon>
        <taxon>Bacillati</taxon>
        <taxon>Actinomycetota</taxon>
        <taxon>Actinomycetes</taxon>
        <taxon>Bifidobacteriales</taxon>
        <taxon>Bifidobacteriaceae</taxon>
        <taxon>Bifidobacterium</taxon>
    </lineage>
</organism>
<sequence>MYYCGNVTTESNLTLAALASATMPNIAVSGISDGEQLAAQDIAAGIRTAVIRDTSGHLYDVVAAARQQGKKLLKSQVHAALALSRARETAGLGFSIERIVSYEAGDDKEASTGTTGVVMAAHCDGHPRKLSALTIDECMAVGTAIGAIHRMRPNFLKDESYPCYSTEQIHRQLTGWIRTLSKAGHIPREITSSWAQIVETEGLWSFSTCTVHGGFHDGDIIFNGSNLTGIHRWQNMQMNDPARDLAWIFAKLDEEHRNALLSSYGRMMGSRLDSLIMLRANLWLQMEKVSDLIQALDSANNDAIVTFRAEVERLAHQIAMKHVDMQKVPAHRDPNAGAPSTITVGSLLASGDDSDASRHAARHAYKGDESLRPANINDMNGISGSTGTTGQGHHPTLNHAVVSPEDSLRDKSAAPKAPESTRHSGNAGTSQSIDSANRLDDHNDLNMDDHPTEVVQAAEVANRHQQDQETIVIPVQKLHDAVGEHNQTKDNS</sequence>
<name>A0A261G2E2_9BIFI</name>
<reference evidence="3 4" key="1">
    <citation type="journal article" date="2017" name="BMC Genomics">
        <title>Comparative genomic and phylogenomic analyses of the Bifidobacteriaceae family.</title>
        <authorList>
            <person name="Lugli G.A."/>
            <person name="Milani C."/>
            <person name="Turroni F."/>
            <person name="Duranti S."/>
            <person name="Mancabelli L."/>
            <person name="Mangifesta M."/>
            <person name="Ferrario C."/>
            <person name="Modesto M."/>
            <person name="Mattarelli P."/>
            <person name="Jiri K."/>
            <person name="van Sinderen D."/>
            <person name="Ventura M."/>
        </authorList>
    </citation>
    <scope>NUCLEOTIDE SEQUENCE [LARGE SCALE GENOMIC DNA]</scope>
    <source>
        <strain evidence="3 4">LMG 28769</strain>
    </source>
</reference>
<feature type="compositionally biased region" description="Polar residues" evidence="1">
    <location>
        <begin position="423"/>
        <end position="435"/>
    </location>
</feature>
<dbReference type="SUPFAM" id="SSF56112">
    <property type="entry name" value="Protein kinase-like (PK-like)"/>
    <property type="match status" value="1"/>
</dbReference>